<organism evidence="1 2">
    <name type="scientific">Thalictrum thalictroides</name>
    <name type="common">Rue-anemone</name>
    <name type="synonym">Anemone thalictroides</name>
    <dbReference type="NCBI Taxonomy" id="46969"/>
    <lineage>
        <taxon>Eukaryota</taxon>
        <taxon>Viridiplantae</taxon>
        <taxon>Streptophyta</taxon>
        <taxon>Embryophyta</taxon>
        <taxon>Tracheophyta</taxon>
        <taxon>Spermatophyta</taxon>
        <taxon>Magnoliopsida</taxon>
        <taxon>Ranunculales</taxon>
        <taxon>Ranunculaceae</taxon>
        <taxon>Thalictroideae</taxon>
        <taxon>Thalictrum</taxon>
    </lineage>
</organism>
<sequence length="133" mass="14800">MCDGRGSYTKAKSKGVLDLREVMMGSVQMLGDSATGISEKVVLLDGMVYASKRFKKLPVSKKKFGWRIERMASVSKGCEYLLQVRDYLYAKRIKIVLCDYYPMGSLADLLNGECSLCTAACLPHVFVSKKPIN</sequence>
<dbReference type="EMBL" id="JABWDY010024282">
    <property type="protein sequence ID" value="KAF5190382.1"/>
    <property type="molecule type" value="Genomic_DNA"/>
</dbReference>
<keyword evidence="2" id="KW-1185">Reference proteome</keyword>
<name>A0A7J6W1G9_THATH</name>
<evidence type="ECO:0000313" key="1">
    <source>
        <dbReference type="EMBL" id="KAF5190382.1"/>
    </source>
</evidence>
<protein>
    <submittedName>
        <fullName evidence="1">Uncharacterized protein</fullName>
    </submittedName>
</protein>
<dbReference type="AlphaFoldDB" id="A0A7J6W1G9"/>
<evidence type="ECO:0000313" key="2">
    <source>
        <dbReference type="Proteomes" id="UP000554482"/>
    </source>
</evidence>
<gene>
    <name evidence="1" type="ORF">FRX31_020031</name>
</gene>
<reference evidence="1 2" key="1">
    <citation type="submission" date="2020-06" db="EMBL/GenBank/DDBJ databases">
        <title>Transcriptomic and genomic resources for Thalictrum thalictroides and T. hernandezii: Facilitating candidate gene discovery in an emerging model plant lineage.</title>
        <authorList>
            <person name="Arias T."/>
            <person name="Riano-Pachon D.M."/>
            <person name="Di Stilio V.S."/>
        </authorList>
    </citation>
    <scope>NUCLEOTIDE SEQUENCE [LARGE SCALE GENOMIC DNA]</scope>
    <source>
        <strain evidence="2">cv. WT478/WT964</strain>
        <tissue evidence="1">Leaves</tissue>
    </source>
</reference>
<dbReference type="OrthoDB" id="1890790at2759"/>
<dbReference type="InterPro" id="IPR011009">
    <property type="entry name" value="Kinase-like_dom_sf"/>
</dbReference>
<accession>A0A7J6W1G9</accession>
<dbReference type="PANTHER" id="PTHR48007">
    <property type="entry name" value="LEUCINE-RICH REPEAT RECEPTOR-LIKE PROTEIN KINASE PXC1"/>
    <property type="match status" value="1"/>
</dbReference>
<proteinExistence type="predicted"/>
<dbReference type="Proteomes" id="UP000554482">
    <property type="component" value="Unassembled WGS sequence"/>
</dbReference>
<dbReference type="InterPro" id="IPR046959">
    <property type="entry name" value="PRK1-6/SRF4-like"/>
</dbReference>
<dbReference type="SUPFAM" id="SSF56112">
    <property type="entry name" value="Protein kinase-like (PK-like)"/>
    <property type="match status" value="1"/>
</dbReference>
<comment type="caution">
    <text evidence="1">The sequence shown here is derived from an EMBL/GenBank/DDBJ whole genome shotgun (WGS) entry which is preliminary data.</text>
</comment>
<dbReference type="PANTHER" id="PTHR48007:SF55">
    <property type="entry name" value="PROTEIN KINASE DOMAIN-CONTAINING PROTEIN"/>
    <property type="match status" value="1"/>
</dbReference>